<keyword evidence="2" id="KW-1133">Transmembrane helix</keyword>
<feature type="transmembrane region" description="Helical" evidence="2">
    <location>
        <begin position="32"/>
        <end position="52"/>
    </location>
</feature>
<keyword evidence="2" id="KW-0812">Transmembrane</keyword>
<feature type="transmembrane region" description="Helical" evidence="2">
    <location>
        <begin position="152"/>
        <end position="175"/>
    </location>
</feature>
<sequence>MSRRRTPAPRRAPRPATRVVPRRPPRLTGDAFRAWFALGLTVPIAAAVGLAASPDLGEDGRAAFVRDQLVVGLASLVAYFVLYAVLTWSTFRSSERPELERVLRATRPRERSARVALALSGGGATSWSVSAGLFSLAVVVLVAVQPVLRADAMVLVASGLAVIASWLVVVVTFAVQYMRTDVESGGLAFPGEERPVFDDYAYLALQISTTYSSSDVEVTTRAMRRRVGRHTLVAFVFNSVIVALLVSALLAGVSG</sequence>
<proteinExistence type="predicted"/>
<dbReference type="STRING" id="546874.SAMN04488544_2744"/>
<accession>A0A1H2MUH4</accession>
<keyword evidence="4" id="KW-1185">Reference proteome</keyword>
<organism evidence="3 4">
    <name type="scientific">Microlunatus sagamiharensis</name>
    <dbReference type="NCBI Taxonomy" id="546874"/>
    <lineage>
        <taxon>Bacteria</taxon>
        <taxon>Bacillati</taxon>
        <taxon>Actinomycetota</taxon>
        <taxon>Actinomycetes</taxon>
        <taxon>Propionibacteriales</taxon>
        <taxon>Propionibacteriaceae</taxon>
        <taxon>Microlunatus</taxon>
    </lineage>
</organism>
<evidence type="ECO:0000313" key="4">
    <source>
        <dbReference type="Proteomes" id="UP000198825"/>
    </source>
</evidence>
<evidence type="ECO:0000256" key="1">
    <source>
        <dbReference type="SAM" id="MobiDB-lite"/>
    </source>
</evidence>
<protein>
    <recommendedName>
        <fullName evidence="5">DUF1345 domain-containing protein</fullName>
    </recommendedName>
</protein>
<gene>
    <name evidence="3" type="ORF">SAMN04488544_2744</name>
</gene>
<dbReference type="AlphaFoldDB" id="A0A1H2MUH4"/>
<dbReference type="Proteomes" id="UP000198825">
    <property type="component" value="Chromosome I"/>
</dbReference>
<feature type="transmembrane region" description="Helical" evidence="2">
    <location>
        <begin position="72"/>
        <end position="91"/>
    </location>
</feature>
<feature type="region of interest" description="Disordered" evidence="1">
    <location>
        <begin position="1"/>
        <end position="25"/>
    </location>
</feature>
<name>A0A1H2MUH4_9ACTN</name>
<feature type="transmembrane region" description="Helical" evidence="2">
    <location>
        <begin position="112"/>
        <end position="140"/>
    </location>
</feature>
<keyword evidence="2" id="KW-0472">Membrane</keyword>
<reference evidence="4" key="1">
    <citation type="submission" date="2016-10" db="EMBL/GenBank/DDBJ databases">
        <authorList>
            <person name="Varghese N."/>
            <person name="Submissions S."/>
        </authorList>
    </citation>
    <scope>NUCLEOTIDE SEQUENCE [LARGE SCALE GENOMIC DNA]</scope>
    <source>
        <strain evidence="4">DSM 21743</strain>
    </source>
</reference>
<evidence type="ECO:0000256" key="2">
    <source>
        <dbReference type="SAM" id="Phobius"/>
    </source>
</evidence>
<dbReference type="RefSeq" id="WP_091075203.1">
    <property type="nucleotide sequence ID" value="NZ_LT629799.1"/>
</dbReference>
<feature type="transmembrane region" description="Helical" evidence="2">
    <location>
        <begin position="231"/>
        <end position="253"/>
    </location>
</feature>
<dbReference type="Pfam" id="PF07077">
    <property type="entry name" value="DUF1345"/>
    <property type="match status" value="1"/>
</dbReference>
<evidence type="ECO:0000313" key="3">
    <source>
        <dbReference type="EMBL" id="SDU96877.1"/>
    </source>
</evidence>
<feature type="compositionally biased region" description="Basic residues" evidence="1">
    <location>
        <begin position="1"/>
        <end position="13"/>
    </location>
</feature>
<dbReference type="InterPro" id="IPR009781">
    <property type="entry name" value="DUF1345"/>
</dbReference>
<dbReference type="EMBL" id="LT629799">
    <property type="protein sequence ID" value="SDU96877.1"/>
    <property type="molecule type" value="Genomic_DNA"/>
</dbReference>
<dbReference type="OrthoDB" id="64737at2"/>
<evidence type="ECO:0008006" key="5">
    <source>
        <dbReference type="Google" id="ProtNLM"/>
    </source>
</evidence>